<comment type="similarity">
    <text evidence="1">Belongs to the recoverin family.</text>
</comment>
<dbReference type="OrthoDB" id="191686at2759"/>
<dbReference type="GO" id="GO:0005509">
    <property type="term" value="F:calcium ion binding"/>
    <property type="evidence" value="ECO:0007669"/>
    <property type="project" value="InterPro"/>
</dbReference>
<sequence>MSPFPHGVVKPSQISLRSLVMPRGSISARSIILGVADVEDWELRKLSRYAPGSLDALCQCTNFTRKEIRAIYNGFKQDCPNGTVSKERFKDLYCGFFPLGDARTYSGHVFDTVDKAGEGSITFEQFLVAMSVISRGTFEEKITWVFNLYDINGDGYISPEEMLAIVTSIYEMLGRRAEPPIEEDTAQQHADRIFHKMDLNQDGLISFAEFQEVCKNDHEICKSMDIFGTALGI</sequence>
<dbReference type="PRINTS" id="PR00450">
    <property type="entry name" value="RECOVERIN"/>
</dbReference>
<evidence type="ECO:0000259" key="5">
    <source>
        <dbReference type="PROSITE" id="PS50222"/>
    </source>
</evidence>
<dbReference type="AlphaFoldDB" id="A0A1D1V5X7"/>
<dbReference type="EMBL" id="BDGG01000002">
    <property type="protein sequence ID" value="GAU94193.1"/>
    <property type="molecule type" value="Genomic_DNA"/>
</dbReference>
<evidence type="ECO:0000256" key="2">
    <source>
        <dbReference type="ARBA" id="ARBA00022723"/>
    </source>
</evidence>
<keyword evidence="4" id="KW-0106">Calcium</keyword>
<dbReference type="STRING" id="947166.A0A1D1V5X7"/>
<keyword evidence="2" id="KW-0479">Metal-binding</keyword>
<proteinExistence type="inferred from homology"/>
<dbReference type="PROSITE" id="PS00018">
    <property type="entry name" value="EF_HAND_1"/>
    <property type="match status" value="2"/>
</dbReference>
<evidence type="ECO:0000256" key="1">
    <source>
        <dbReference type="ARBA" id="ARBA00006049"/>
    </source>
</evidence>
<dbReference type="InterPro" id="IPR002048">
    <property type="entry name" value="EF_hand_dom"/>
</dbReference>
<accession>A0A1D1V5X7</accession>
<organism evidence="6 7">
    <name type="scientific">Ramazzottius varieornatus</name>
    <name type="common">Water bear</name>
    <name type="synonym">Tardigrade</name>
    <dbReference type="NCBI Taxonomy" id="947166"/>
    <lineage>
        <taxon>Eukaryota</taxon>
        <taxon>Metazoa</taxon>
        <taxon>Ecdysozoa</taxon>
        <taxon>Tardigrada</taxon>
        <taxon>Eutardigrada</taxon>
        <taxon>Parachela</taxon>
        <taxon>Hypsibioidea</taxon>
        <taxon>Ramazzottiidae</taxon>
        <taxon>Ramazzottius</taxon>
    </lineage>
</organism>
<evidence type="ECO:0000256" key="4">
    <source>
        <dbReference type="ARBA" id="ARBA00022837"/>
    </source>
</evidence>
<keyword evidence="7" id="KW-1185">Reference proteome</keyword>
<dbReference type="CDD" id="cd00051">
    <property type="entry name" value="EFh"/>
    <property type="match status" value="2"/>
</dbReference>
<dbReference type="Gene3D" id="1.10.238.10">
    <property type="entry name" value="EF-hand"/>
    <property type="match status" value="1"/>
</dbReference>
<name>A0A1D1V5X7_RAMVA</name>
<dbReference type="Pfam" id="PF13499">
    <property type="entry name" value="EF-hand_7"/>
    <property type="match status" value="1"/>
</dbReference>
<keyword evidence="3" id="KW-0677">Repeat</keyword>
<protein>
    <recommendedName>
        <fullName evidence="5">EF-hand domain-containing protein</fullName>
    </recommendedName>
</protein>
<dbReference type="InterPro" id="IPR018247">
    <property type="entry name" value="EF_Hand_1_Ca_BS"/>
</dbReference>
<dbReference type="PROSITE" id="PS50222">
    <property type="entry name" value="EF_HAND_2"/>
    <property type="match status" value="3"/>
</dbReference>
<dbReference type="FunFam" id="1.10.238.10:FF:000009">
    <property type="entry name" value="Visinin-like protein 1"/>
    <property type="match status" value="1"/>
</dbReference>
<feature type="domain" description="EF-hand" evidence="5">
    <location>
        <begin position="101"/>
        <end position="136"/>
    </location>
</feature>
<comment type="caution">
    <text evidence="6">The sequence shown here is derived from an EMBL/GenBank/DDBJ whole genome shotgun (WGS) entry which is preliminary data.</text>
</comment>
<feature type="domain" description="EF-hand" evidence="5">
    <location>
        <begin position="185"/>
        <end position="220"/>
    </location>
</feature>
<dbReference type="InterPro" id="IPR028846">
    <property type="entry name" value="Recoverin"/>
</dbReference>
<reference evidence="6 7" key="1">
    <citation type="journal article" date="2016" name="Nat. Commun.">
        <title>Extremotolerant tardigrade genome and improved radiotolerance of human cultured cells by tardigrade-unique protein.</title>
        <authorList>
            <person name="Hashimoto T."/>
            <person name="Horikawa D.D."/>
            <person name="Saito Y."/>
            <person name="Kuwahara H."/>
            <person name="Kozuka-Hata H."/>
            <person name="Shin-I T."/>
            <person name="Minakuchi Y."/>
            <person name="Ohishi K."/>
            <person name="Motoyama A."/>
            <person name="Aizu T."/>
            <person name="Enomoto A."/>
            <person name="Kondo K."/>
            <person name="Tanaka S."/>
            <person name="Hara Y."/>
            <person name="Koshikawa S."/>
            <person name="Sagara H."/>
            <person name="Miura T."/>
            <person name="Yokobori S."/>
            <person name="Miyagawa K."/>
            <person name="Suzuki Y."/>
            <person name="Kubo T."/>
            <person name="Oyama M."/>
            <person name="Kohara Y."/>
            <person name="Fujiyama A."/>
            <person name="Arakawa K."/>
            <person name="Katayama T."/>
            <person name="Toyoda A."/>
            <person name="Kunieda T."/>
        </authorList>
    </citation>
    <scope>NUCLEOTIDE SEQUENCE [LARGE SCALE GENOMIC DNA]</scope>
    <source>
        <strain evidence="6 7">YOKOZUNA-1</strain>
    </source>
</reference>
<gene>
    <name evidence="6" type="primary">RvY_06015-1</name>
    <name evidence="6" type="synonym">RvY_06015.1</name>
    <name evidence="6" type="ORF">RvY_06015</name>
</gene>
<dbReference type="Proteomes" id="UP000186922">
    <property type="component" value="Unassembled WGS sequence"/>
</dbReference>
<feature type="domain" description="EF-hand" evidence="5">
    <location>
        <begin position="137"/>
        <end position="172"/>
    </location>
</feature>
<dbReference type="SMART" id="SM00054">
    <property type="entry name" value="EFh"/>
    <property type="match status" value="3"/>
</dbReference>
<evidence type="ECO:0000313" key="7">
    <source>
        <dbReference type="Proteomes" id="UP000186922"/>
    </source>
</evidence>
<dbReference type="PANTHER" id="PTHR23055:SF167">
    <property type="entry name" value="EF-HAND DOMAIN-CONTAINING PROTEIN"/>
    <property type="match status" value="1"/>
</dbReference>
<evidence type="ECO:0000313" key="6">
    <source>
        <dbReference type="EMBL" id="GAU94193.1"/>
    </source>
</evidence>
<dbReference type="PANTHER" id="PTHR23055">
    <property type="entry name" value="CALCIUM BINDING PROTEINS"/>
    <property type="match status" value="1"/>
</dbReference>
<dbReference type="InterPro" id="IPR011992">
    <property type="entry name" value="EF-hand-dom_pair"/>
</dbReference>
<dbReference type="SUPFAM" id="SSF47473">
    <property type="entry name" value="EF-hand"/>
    <property type="match status" value="1"/>
</dbReference>
<evidence type="ECO:0000256" key="3">
    <source>
        <dbReference type="ARBA" id="ARBA00022737"/>
    </source>
</evidence>